<proteinExistence type="predicted"/>
<accession>A0A6J5QWP4</accession>
<dbReference type="EMBL" id="LR797198">
    <property type="protein sequence ID" value="CAB4193568.1"/>
    <property type="molecule type" value="Genomic_DNA"/>
</dbReference>
<protein>
    <submittedName>
        <fullName evidence="1">Uncharacterized protein</fullName>
    </submittedName>
</protein>
<sequence>MYPRKIHDFWMSGVIKDDSKFQSSRETYERLLIQQMREKGYVPVLDMQPQFNVKYNQEKDHYTFNLVMYGIYLGKAKALKYEGFSGQSLITKG</sequence>
<evidence type="ECO:0000313" key="2">
    <source>
        <dbReference type="EMBL" id="CAB4193568.1"/>
    </source>
</evidence>
<dbReference type="EMBL" id="LR797076">
    <property type="protein sequence ID" value="CAB4185801.1"/>
    <property type="molecule type" value="Genomic_DNA"/>
</dbReference>
<evidence type="ECO:0000313" key="1">
    <source>
        <dbReference type="EMBL" id="CAB4185801.1"/>
    </source>
</evidence>
<organism evidence="1">
    <name type="scientific">uncultured Caudovirales phage</name>
    <dbReference type="NCBI Taxonomy" id="2100421"/>
    <lineage>
        <taxon>Viruses</taxon>
        <taxon>Duplodnaviria</taxon>
        <taxon>Heunggongvirae</taxon>
        <taxon>Uroviricota</taxon>
        <taxon>Caudoviricetes</taxon>
        <taxon>Peduoviridae</taxon>
        <taxon>Maltschvirus</taxon>
        <taxon>Maltschvirus maltsch</taxon>
    </lineage>
</organism>
<name>A0A6J5QWP4_9CAUD</name>
<gene>
    <name evidence="1" type="ORF">UFOVP1119_126</name>
    <name evidence="2" type="ORF">UFOVP1238_100</name>
</gene>
<reference evidence="1" key="1">
    <citation type="submission" date="2020-05" db="EMBL/GenBank/DDBJ databases">
        <authorList>
            <person name="Chiriac C."/>
            <person name="Salcher M."/>
            <person name="Ghai R."/>
            <person name="Kavagutti S V."/>
        </authorList>
    </citation>
    <scope>NUCLEOTIDE SEQUENCE</scope>
</reference>